<protein>
    <recommendedName>
        <fullName evidence="2">Toxin CcdB</fullName>
    </recommendedName>
    <alternativeName>
        <fullName evidence="7">Cytotoxic protein CcdB</fullName>
    </alternativeName>
    <alternativeName>
        <fullName evidence="6">Protein LetD</fullName>
    </alternativeName>
</protein>
<name>L0DRX9_THIND</name>
<dbReference type="HOGENOM" id="CLU_158043_1_1_6"/>
<sequence>MRQFDVLHNPNSETASWAPYLLVLQSDLLGQLRTTVVAPLVRPADFGRPAQVLNPVFEVRGEPLVLSTAELAGVSAPILGETVASLAGQRNEIIAAIDLLFTGI</sequence>
<dbReference type="eggNOG" id="ENOG5032YCB">
    <property type="taxonomic scope" value="Bacteria"/>
</dbReference>
<evidence type="ECO:0000256" key="2">
    <source>
        <dbReference type="ARBA" id="ARBA00015075"/>
    </source>
</evidence>
<comment type="similarity">
    <text evidence="1">Belongs to the CcdB toxin family.</text>
</comment>
<dbReference type="AlphaFoldDB" id="L0DRX9"/>
<dbReference type="Proteomes" id="UP000010809">
    <property type="component" value="Chromosome"/>
</dbReference>
<evidence type="ECO:0000256" key="4">
    <source>
        <dbReference type="ARBA" id="ARBA00023015"/>
    </source>
</evidence>
<keyword evidence="5" id="KW-0804">Transcription</keyword>
<evidence type="ECO:0000256" key="3">
    <source>
        <dbReference type="ARBA" id="ARBA00022491"/>
    </source>
</evidence>
<keyword evidence="9" id="KW-1185">Reference proteome</keyword>
<evidence type="ECO:0000256" key="5">
    <source>
        <dbReference type="ARBA" id="ARBA00023163"/>
    </source>
</evidence>
<dbReference type="SUPFAM" id="SSF50118">
    <property type="entry name" value="Cell growth inhibitor/plasmid maintenance toxic component"/>
    <property type="match status" value="1"/>
</dbReference>
<evidence type="ECO:0000313" key="8">
    <source>
        <dbReference type="EMBL" id="AGA31750.1"/>
    </source>
</evidence>
<dbReference type="InterPro" id="IPR002712">
    <property type="entry name" value="CcdB"/>
</dbReference>
<dbReference type="GO" id="GO:0006276">
    <property type="term" value="P:plasmid maintenance"/>
    <property type="evidence" value="ECO:0007669"/>
    <property type="project" value="InterPro"/>
</dbReference>
<dbReference type="InterPro" id="IPR011067">
    <property type="entry name" value="Plasmid_toxin/cell-grow_inhib"/>
</dbReference>
<dbReference type="RefSeq" id="WP_015256913.1">
    <property type="nucleotide sequence ID" value="NC_019902.2"/>
</dbReference>
<dbReference type="GO" id="GO:0008657">
    <property type="term" value="F:DNA topoisomerase type II (double strand cut, ATP-hydrolyzing) inhibitor activity"/>
    <property type="evidence" value="ECO:0007669"/>
    <property type="project" value="InterPro"/>
</dbReference>
<dbReference type="Gene3D" id="2.30.30.110">
    <property type="match status" value="1"/>
</dbReference>
<proteinExistence type="inferred from homology"/>
<accession>L0DRX9</accession>
<organism evidence="8 9">
    <name type="scientific">Thioalkalivibrio nitratireducens (strain DSM 14787 / UNIQEM 213 / ALEN2)</name>
    <dbReference type="NCBI Taxonomy" id="1255043"/>
    <lineage>
        <taxon>Bacteria</taxon>
        <taxon>Pseudomonadati</taxon>
        <taxon>Pseudomonadota</taxon>
        <taxon>Gammaproteobacteria</taxon>
        <taxon>Chromatiales</taxon>
        <taxon>Ectothiorhodospiraceae</taxon>
        <taxon>Thioalkalivibrio</taxon>
    </lineage>
</organism>
<dbReference type="KEGG" id="tni:TVNIR_0035"/>
<evidence type="ECO:0000256" key="7">
    <source>
        <dbReference type="ARBA" id="ARBA00033135"/>
    </source>
</evidence>
<gene>
    <name evidence="8" type="ordered locus">TVNIR_0035</name>
</gene>
<reference evidence="8" key="1">
    <citation type="submission" date="2015-12" db="EMBL/GenBank/DDBJ databases">
        <authorList>
            <person name="Tikhonova T.V."/>
            <person name="Pavlov A.R."/>
            <person name="Beletsky A.V."/>
            <person name="Mardanov A.V."/>
            <person name="Sorokin D.Y."/>
            <person name="Ravin N.V."/>
            <person name="Popov V.O."/>
        </authorList>
    </citation>
    <scope>NUCLEOTIDE SEQUENCE</scope>
    <source>
        <strain evidence="8">DSM 14787</strain>
    </source>
</reference>
<keyword evidence="4" id="KW-0805">Transcription regulation</keyword>
<evidence type="ECO:0000256" key="1">
    <source>
        <dbReference type="ARBA" id="ARBA00005230"/>
    </source>
</evidence>
<evidence type="ECO:0000256" key="6">
    <source>
        <dbReference type="ARBA" id="ARBA00029628"/>
    </source>
</evidence>
<keyword evidence="3" id="KW-0678">Repressor</keyword>
<dbReference type="EMBL" id="CP003989">
    <property type="protein sequence ID" value="AGA31750.1"/>
    <property type="molecule type" value="Genomic_DNA"/>
</dbReference>
<evidence type="ECO:0000313" key="9">
    <source>
        <dbReference type="Proteomes" id="UP000010809"/>
    </source>
</evidence>
<dbReference type="STRING" id="1255043.TVNIR_0035"/>
<dbReference type="OrthoDB" id="9813510at2"/>
<dbReference type="PATRIC" id="fig|1255043.3.peg.34"/>
<dbReference type="Pfam" id="PF01845">
    <property type="entry name" value="CcdB"/>
    <property type="match status" value="1"/>
</dbReference>